<keyword evidence="3" id="KW-1185">Reference proteome</keyword>
<dbReference type="PANTHER" id="PTHR45703:SF4">
    <property type="entry name" value="DYNEIN AXONEMAL HEAVY CHAIN 17"/>
    <property type="match status" value="1"/>
</dbReference>
<dbReference type="InterPro" id="IPR013602">
    <property type="entry name" value="Dynein_heavy_linker"/>
</dbReference>
<dbReference type="Proteomes" id="UP001153269">
    <property type="component" value="Unassembled WGS sequence"/>
</dbReference>
<dbReference type="Pfam" id="PF08393">
    <property type="entry name" value="DHC_N2"/>
    <property type="match status" value="1"/>
</dbReference>
<proteinExistence type="predicted"/>
<dbReference type="GO" id="GO:0051959">
    <property type="term" value="F:dynein light intermediate chain binding"/>
    <property type="evidence" value="ECO:0007669"/>
    <property type="project" value="InterPro"/>
</dbReference>
<evidence type="ECO:0000313" key="3">
    <source>
        <dbReference type="Proteomes" id="UP001153269"/>
    </source>
</evidence>
<dbReference type="GO" id="GO:0030286">
    <property type="term" value="C:dynein complex"/>
    <property type="evidence" value="ECO:0007669"/>
    <property type="project" value="InterPro"/>
</dbReference>
<reference evidence="2" key="1">
    <citation type="submission" date="2020-03" db="EMBL/GenBank/DDBJ databases">
        <authorList>
            <person name="Weist P."/>
        </authorList>
    </citation>
    <scope>NUCLEOTIDE SEQUENCE</scope>
</reference>
<dbReference type="PANTHER" id="PTHR45703">
    <property type="entry name" value="DYNEIN HEAVY CHAIN"/>
    <property type="match status" value="1"/>
</dbReference>
<gene>
    <name evidence="2" type="ORF">PLEPLA_LOCUS18513</name>
</gene>
<feature type="domain" description="Dynein heavy chain linker" evidence="1">
    <location>
        <begin position="433"/>
        <end position="492"/>
    </location>
</feature>
<comment type="caution">
    <text evidence="2">The sequence shown here is derived from an EMBL/GenBank/DDBJ whole genome shotgun (WGS) entry which is preliminary data.</text>
</comment>
<name>A0A9N7YMA8_PLEPL</name>
<evidence type="ECO:0000259" key="1">
    <source>
        <dbReference type="Pfam" id="PF08393"/>
    </source>
</evidence>
<evidence type="ECO:0000313" key="2">
    <source>
        <dbReference type="EMBL" id="CAB1430531.1"/>
    </source>
</evidence>
<accession>A0A9N7YMA8</accession>
<dbReference type="GO" id="GO:0045505">
    <property type="term" value="F:dynein intermediate chain binding"/>
    <property type="evidence" value="ECO:0007669"/>
    <property type="project" value="InterPro"/>
</dbReference>
<dbReference type="InterPro" id="IPR026983">
    <property type="entry name" value="DHC"/>
</dbReference>
<sequence length="498" mass="57912">MHILMKSNLELFRAESSTEEWKAYVKYIDDMVIDGFFNSIKNCFKFFLDNTNQRTGGAPLFETQLSLKVPDMVFSPSLDSGAGDGFFELVESLINDVFRISSLVPRLAQHIPFPHYQADMEGMADLADMRKLLMKRVQGVMVTCCEYRSSLHHYSFLYEDDRKKLMRQFLQYGHFLTTEEMEVDEDDEVPETPPALDDFRDTIEKYEKIYEEVQGLKAVHVFNGWMKVDGRIMKSALLNIIKKWSFMFKQHLIDNVTNSLSDLEQCICVTKAGLGQQVKEGDYDGLVDIMGHLLAVKERQKTTDAMFEPLQETITLLKVYEQELPDVVYKQLEELPDKWNNVRKQAVLAKQQVAPLQAIEVSILRSKVASFDVEQHTFREDFRQNGPFRFDSESPFEMLEAFDQQIQEREAMMASLVKSANLFEVHVSEFKQLRQCRLEVGMLKKLWDMITTVEFSIAGWTTTLWREIQVEDMEQECKRFAKETRGLDKEVRGEIGQD</sequence>
<dbReference type="EMBL" id="CADEAL010001238">
    <property type="protein sequence ID" value="CAB1430531.1"/>
    <property type="molecule type" value="Genomic_DNA"/>
</dbReference>
<organism evidence="2 3">
    <name type="scientific">Pleuronectes platessa</name>
    <name type="common">European plaice</name>
    <dbReference type="NCBI Taxonomy" id="8262"/>
    <lineage>
        <taxon>Eukaryota</taxon>
        <taxon>Metazoa</taxon>
        <taxon>Chordata</taxon>
        <taxon>Craniata</taxon>
        <taxon>Vertebrata</taxon>
        <taxon>Euteleostomi</taxon>
        <taxon>Actinopterygii</taxon>
        <taxon>Neopterygii</taxon>
        <taxon>Teleostei</taxon>
        <taxon>Neoteleostei</taxon>
        <taxon>Acanthomorphata</taxon>
        <taxon>Carangaria</taxon>
        <taxon>Pleuronectiformes</taxon>
        <taxon>Pleuronectoidei</taxon>
        <taxon>Pleuronectidae</taxon>
        <taxon>Pleuronectes</taxon>
    </lineage>
</organism>
<protein>
    <recommendedName>
        <fullName evidence="1">Dynein heavy chain linker domain-containing protein</fullName>
    </recommendedName>
</protein>
<dbReference type="GO" id="GO:0007018">
    <property type="term" value="P:microtubule-based movement"/>
    <property type="evidence" value="ECO:0007669"/>
    <property type="project" value="InterPro"/>
</dbReference>
<dbReference type="AlphaFoldDB" id="A0A9N7YMA8"/>